<dbReference type="InterPro" id="IPR000515">
    <property type="entry name" value="MetI-like"/>
</dbReference>
<dbReference type="GO" id="GO:0055085">
    <property type="term" value="P:transmembrane transport"/>
    <property type="evidence" value="ECO:0007669"/>
    <property type="project" value="InterPro"/>
</dbReference>
<dbReference type="InterPro" id="IPR035906">
    <property type="entry name" value="MetI-like_sf"/>
</dbReference>
<keyword evidence="12" id="KW-1185">Reference proteome</keyword>
<dbReference type="EMBL" id="AOLZ01000072">
    <property type="protein sequence ID" value="EMA29153.1"/>
    <property type="molecule type" value="Genomic_DNA"/>
</dbReference>
<evidence type="ECO:0000256" key="7">
    <source>
        <dbReference type="ARBA" id="ARBA00023136"/>
    </source>
</evidence>
<gene>
    <name evidence="11" type="ORF">C445_17434</name>
    <name evidence="10" type="ORF">CHINAEXTREME_08865</name>
</gene>
<comment type="subcellular location">
    <subcellularLocation>
        <location evidence="1">Cell inner membrane</location>
        <topology evidence="1">Multi-pass membrane protein</topology>
    </subcellularLocation>
    <subcellularLocation>
        <location evidence="8">Cell membrane</location>
        <topology evidence="8">Multi-pass membrane protein</topology>
    </subcellularLocation>
</comment>
<dbReference type="Proteomes" id="UP000011555">
    <property type="component" value="Unassembled WGS sequence"/>
</dbReference>
<dbReference type="KEGG" id="hlc:CHINAEXTREME08865"/>
<evidence type="ECO:0000256" key="2">
    <source>
        <dbReference type="ARBA" id="ARBA00022448"/>
    </source>
</evidence>
<evidence type="ECO:0000313" key="10">
    <source>
        <dbReference type="EMBL" id="APW97884.1"/>
    </source>
</evidence>
<feature type="domain" description="ABC transmembrane type-1" evidence="9">
    <location>
        <begin position="104"/>
        <end position="291"/>
    </location>
</feature>
<evidence type="ECO:0000256" key="8">
    <source>
        <dbReference type="RuleBase" id="RU363032"/>
    </source>
</evidence>
<evidence type="ECO:0000313" key="13">
    <source>
        <dbReference type="Proteomes" id="UP000186547"/>
    </source>
</evidence>
<dbReference type="PANTHER" id="PTHR43357">
    <property type="entry name" value="INNER MEMBRANE ABC TRANSPORTER PERMEASE PROTEIN YDCV"/>
    <property type="match status" value="1"/>
</dbReference>
<reference evidence="10 13" key="1">
    <citation type="journal article" date="2011" name="J. Bacteriol.">
        <title>Genome sequence of Halobiforma lacisalsi AJ5, an extremely halophilic archaeon which harbors a bop gene.</title>
        <authorList>
            <person name="Jiang X."/>
            <person name="Wang S."/>
            <person name="Cheng H."/>
            <person name="Huo Y."/>
            <person name="Zhang X."/>
            <person name="Zhu X."/>
            <person name="Han X."/>
            <person name="Ni P."/>
            <person name="Wu M."/>
        </authorList>
    </citation>
    <scope>NUCLEOTIDE SEQUENCE [LARGE SCALE GENOMIC DNA]</scope>
    <source>
        <strain evidence="10 13">AJ5</strain>
    </source>
</reference>
<feature type="transmembrane region" description="Helical" evidence="8">
    <location>
        <begin position="227"/>
        <end position="249"/>
    </location>
</feature>
<feature type="transmembrane region" description="Helical" evidence="8">
    <location>
        <begin position="100"/>
        <end position="127"/>
    </location>
</feature>
<dbReference type="Gene3D" id="1.10.3720.10">
    <property type="entry name" value="MetI-like"/>
    <property type="match status" value="1"/>
</dbReference>
<evidence type="ECO:0000256" key="6">
    <source>
        <dbReference type="ARBA" id="ARBA00022989"/>
    </source>
</evidence>
<feature type="transmembrane region" description="Helical" evidence="8">
    <location>
        <begin position="269"/>
        <end position="293"/>
    </location>
</feature>
<feature type="transmembrane region" description="Helical" evidence="8">
    <location>
        <begin position="165"/>
        <end position="186"/>
    </location>
</feature>
<reference evidence="11 12" key="2">
    <citation type="journal article" date="2014" name="PLoS Genet.">
        <title>Phylogenetically driven sequencing of extremely halophilic archaea reveals strategies for static and dynamic osmo-response.</title>
        <authorList>
            <person name="Becker E.A."/>
            <person name="Seitzer P.M."/>
            <person name="Tritt A."/>
            <person name="Larsen D."/>
            <person name="Krusor M."/>
            <person name="Yao A.I."/>
            <person name="Wu D."/>
            <person name="Madern D."/>
            <person name="Eisen J.A."/>
            <person name="Darling A.E."/>
            <person name="Facciotti M.T."/>
        </authorList>
    </citation>
    <scope>NUCLEOTIDE SEQUENCE [LARGE SCALE GENOMIC DNA]</scope>
    <source>
        <strain evidence="11 12">AJ5</strain>
    </source>
</reference>
<dbReference type="PANTHER" id="PTHR43357:SF4">
    <property type="entry name" value="INNER MEMBRANE ABC TRANSPORTER PERMEASE PROTEIN YDCV"/>
    <property type="match status" value="1"/>
</dbReference>
<feature type="transmembrane region" description="Helical" evidence="8">
    <location>
        <begin position="139"/>
        <end position="159"/>
    </location>
</feature>
<keyword evidence="2 8" id="KW-0813">Transport</keyword>
<protein>
    <submittedName>
        <fullName evidence="11">Binding-protein-dependent transporters inner membrane component</fullName>
    </submittedName>
    <submittedName>
        <fullName evidence="10">Sulfate ABC transporter permease</fullName>
    </submittedName>
</protein>
<dbReference type="Pfam" id="PF00528">
    <property type="entry name" value="BPD_transp_1"/>
    <property type="match status" value="1"/>
</dbReference>
<evidence type="ECO:0000256" key="1">
    <source>
        <dbReference type="ARBA" id="ARBA00004429"/>
    </source>
</evidence>
<dbReference type="Proteomes" id="UP000186547">
    <property type="component" value="Chromosome"/>
</dbReference>
<sequence>MTRKTDTTDRRTDSTSSGEQFTARERNWIRRLDVSSHIGTRVVTLVLAATLAFLLVPIVLTVVASFATSWTGVLPRGFVTVDNWLTVLGLADGAGVRQGVIGGLVFSAGLATAGMAINVVVGVPIAYALVRYDFYAKDWINTLAILPIVPGIVLAVAFLRTYPEYGGSAFGLIVGYALLKSPYMVLTVQSSFQSMNLQRIEESARSLGASWPRTFSTVVVPNAKDGIVAGSIITWTLAAAEFNFTYMVHARGPQPFSLFLFENITRSPVLQGAAAVSVYFLIVSAVIVLLQVLGKAGFTTVER</sequence>
<dbReference type="EMBL" id="CP019285">
    <property type="protein sequence ID" value="APW97884.1"/>
    <property type="molecule type" value="Genomic_DNA"/>
</dbReference>
<keyword evidence="5 8" id="KW-0812">Transmembrane</keyword>
<dbReference type="RefSeq" id="WP_007143178.1">
    <property type="nucleotide sequence ID" value="NZ_AOLZ01000072.1"/>
</dbReference>
<keyword evidence="4" id="KW-0997">Cell inner membrane</keyword>
<dbReference type="GeneID" id="30921231"/>
<dbReference type="eggNOG" id="arCOG00163">
    <property type="taxonomic scope" value="Archaea"/>
</dbReference>
<reference evidence="10" key="3">
    <citation type="submission" date="2017-01" db="EMBL/GenBank/DDBJ databases">
        <authorList>
            <person name="Mah S.A."/>
            <person name="Swanson W.J."/>
            <person name="Moy G.W."/>
            <person name="Vacquier V.D."/>
        </authorList>
    </citation>
    <scope>NUCLEOTIDE SEQUENCE</scope>
    <source>
        <strain evidence="10">AJ5</strain>
    </source>
</reference>
<keyword evidence="7 8" id="KW-0472">Membrane</keyword>
<comment type="similarity">
    <text evidence="8">Belongs to the binding-protein-dependent transport system permease family.</text>
</comment>
<evidence type="ECO:0000256" key="5">
    <source>
        <dbReference type="ARBA" id="ARBA00022692"/>
    </source>
</evidence>
<dbReference type="SUPFAM" id="SSF161098">
    <property type="entry name" value="MetI-like"/>
    <property type="match status" value="1"/>
</dbReference>
<keyword evidence="3" id="KW-1003">Cell membrane</keyword>
<dbReference type="GO" id="GO:0005886">
    <property type="term" value="C:plasma membrane"/>
    <property type="evidence" value="ECO:0007669"/>
    <property type="project" value="UniProtKB-SubCell"/>
</dbReference>
<feature type="transmembrane region" description="Helical" evidence="8">
    <location>
        <begin position="42"/>
        <end position="67"/>
    </location>
</feature>
<organism evidence="11 12">
    <name type="scientific">Natronobacterium lacisalsi AJ5</name>
    <dbReference type="NCBI Taxonomy" id="358396"/>
    <lineage>
        <taxon>Archaea</taxon>
        <taxon>Methanobacteriati</taxon>
        <taxon>Methanobacteriota</taxon>
        <taxon>Stenosarchaea group</taxon>
        <taxon>Halobacteria</taxon>
        <taxon>Halobacteriales</taxon>
        <taxon>Natrialbaceae</taxon>
        <taxon>Natronobacterium</taxon>
    </lineage>
</organism>
<dbReference type="CDD" id="cd06261">
    <property type="entry name" value="TM_PBP2"/>
    <property type="match status" value="1"/>
</dbReference>
<evidence type="ECO:0000313" key="11">
    <source>
        <dbReference type="EMBL" id="EMA29153.1"/>
    </source>
</evidence>
<evidence type="ECO:0000256" key="3">
    <source>
        <dbReference type="ARBA" id="ARBA00022475"/>
    </source>
</evidence>
<dbReference type="PROSITE" id="PS50928">
    <property type="entry name" value="ABC_TM1"/>
    <property type="match status" value="1"/>
</dbReference>
<keyword evidence="6 8" id="KW-1133">Transmembrane helix</keyword>
<dbReference type="PATRIC" id="fig|358396.7.peg.3522"/>
<evidence type="ECO:0000313" key="12">
    <source>
        <dbReference type="Proteomes" id="UP000011555"/>
    </source>
</evidence>
<name>M0L7T3_NATLA</name>
<dbReference type="STRING" id="358396.CHINAEXTREME_08865"/>
<accession>M0L7T3</accession>
<dbReference type="AlphaFoldDB" id="M0L7T3"/>
<proteinExistence type="inferred from homology"/>
<evidence type="ECO:0000259" key="9">
    <source>
        <dbReference type="PROSITE" id="PS50928"/>
    </source>
</evidence>
<evidence type="ECO:0000256" key="4">
    <source>
        <dbReference type="ARBA" id="ARBA00022519"/>
    </source>
</evidence>